<reference evidence="3" key="1">
    <citation type="journal article" date="2019" name="Int. J. Syst. Evol. Microbiol.">
        <title>The Global Catalogue of Microorganisms (GCM) 10K type strain sequencing project: providing services to taxonomists for standard genome sequencing and annotation.</title>
        <authorList>
            <consortium name="The Broad Institute Genomics Platform"/>
            <consortium name="The Broad Institute Genome Sequencing Center for Infectious Disease"/>
            <person name="Wu L."/>
            <person name="Ma J."/>
        </authorList>
    </citation>
    <scope>NUCLEOTIDE SEQUENCE [LARGE SCALE GENOMIC DNA]</scope>
    <source>
        <strain evidence="3">JCM 14306</strain>
    </source>
</reference>
<keyword evidence="3" id="KW-1185">Reference proteome</keyword>
<evidence type="ECO:0000313" key="2">
    <source>
        <dbReference type="EMBL" id="GAA1631536.1"/>
    </source>
</evidence>
<accession>A0ABN2F5E6</accession>
<dbReference type="SUPFAM" id="SSF56112">
    <property type="entry name" value="Protein kinase-like (PK-like)"/>
    <property type="match status" value="1"/>
</dbReference>
<feature type="domain" description="Aminoglycoside phosphotransferase" evidence="1">
    <location>
        <begin position="18"/>
        <end position="228"/>
    </location>
</feature>
<dbReference type="RefSeq" id="WP_344110677.1">
    <property type="nucleotide sequence ID" value="NZ_BAAANE010000004.1"/>
</dbReference>
<proteinExistence type="predicted"/>
<organism evidence="2 3">
    <name type="scientific">Kribbella alba</name>
    <dbReference type="NCBI Taxonomy" id="190197"/>
    <lineage>
        <taxon>Bacteria</taxon>
        <taxon>Bacillati</taxon>
        <taxon>Actinomycetota</taxon>
        <taxon>Actinomycetes</taxon>
        <taxon>Propionibacteriales</taxon>
        <taxon>Kribbellaceae</taxon>
        <taxon>Kribbella</taxon>
    </lineage>
</organism>
<sequence length="279" mass="31629">MLGSDLLRDYGVSASRLHPHPGGFESDCWIADEAWFVKLWRRQEPPAGLGLLHELHAAGLPVPAPLPTIDGELYATWHGRPYAVFPYVRGRTATRDDWRQTAQALRRVHELDHIDLPHATMAEPEIRQLRERLDHPWIAHRHDEVAEAISRLERAIERARAKVVRQVVCHRDFGGFNLILAGGEVAAILDWEQAVLGPREHDVWIAAEGEHTEAFLSEYGARDLDIDHVEYALLARALQDMAARVLGETDRPGVDTWGFRRIAKLDSDLAHFRPFCAQP</sequence>
<dbReference type="Gene3D" id="1.20.58.840">
    <property type="match status" value="1"/>
</dbReference>
<dbReference type="Gene3D" id="1.10.510.10">
    <property type="entry name" value="Transferase(Phosphotransferase) domain 1"/>
    <property type="match status" value="1"/>
</dbReference>
<dbReference type="EMBL" id="BAAANE010000004">
    <property type="protein sequence ID" value="GAA1631536.1"/>
    <property type="molecule type" value="Genomic_DNA"/>
</dbReference>
<gene>
    <name evidence="2" type="ORF">GCM10009744_19710</name>
</gene>
<evidence type="ECO:0000313" key="3">
    <source>
        <dbReference type="Proteomes" id="UP001501319"/>
    </source>
</evidence>
<dbReference type="InterPro" id="IPR002575">
    <property type="entry name" value="Aminoglycoside_PTrfase"/>
</dbReference>
<protein>
    <recommendedName>
        <fullName evidence="1">Aminoglycoside phosphotransferase domain-containing protein</fullName>
    </recommendedName>
</protein>
<dbReference type="InterPro" id="IPR011009">
    <property type="entry name" value="Kinase-like_dom_sf"/>
</dbReference>
<dbReference type="Pfam" id="PF01636">
    <property type="entry name" value="APH"/>
    <property type="match status" value="1"/>
</dbReference>
<comment type="caution">
    <text evidence="2">The sequence shown here is derived from an EMBL/GenBank/DDBJ whole genome shotgun (WGS) entry which is preliminary data.</text>
</comment>
<evidence type="ECO:0000259" key="1">
    <source>
        <dbReference type="Pfam" id="PF01636"/>
    </source>
</evidence>
<dbReference type="Gene3D" id="3.30.200.20">
    <property type="entry name" value="Phosphorylase Kinase, domain 1"/>
    <property type="match status" value="1"/>
</dbReference>
<name>A0ABN2F5E6_9ACTN</name>
<dbReference type="Proteomes" id="UP001501319">
    <property type="component" value="Unassembled WGS sequence"/>
</dbReference>